<evidence type="ECO:0000313" key="2">
    <source>
        <dbReference type="EMBL" id="MFD1044689.1"/>
    </source>
</evidence>
<keyword evidence="3" id="KW-1185">Reference proteome</keyword>
<accession>A0ABW3M518</accession>
<feature type="region of interest" description="Disordered" evidence="1">
    <location>
        <begin position="253"/>
        <end position="313"/>
    </location>
</feature>
<name>A0ABW3M518_9PSEU</name>
<evidence type="ECO:0000256" key="1">
    <source>
        <dbReference type="SAM" id="MobiDB-lite"/>
    </source>
</evidence>
<gene>
    <name evidence="2" type="ORF">ACFQ1S_03325</name>
</gene>
<protein>
    <submittedName>
        <fullName evidence="2">Uncharacterized protein</fullName>
    </submittedName>
</protein>
<dbReference type="Proteomes" id="UP001597045">
    <property type="component" value="Unassembled WGS sequence"/>
</dbReference>
<proteinExistence type="predicted"/>
<evidence type="ECO:0000313" key="3">
    <source>
        <dbReference type="Proteomes" id="UP001597045"/>
    </source>
</evidence>
<organism evidence="2 3">
    <name type="scientific">Kibdelosporangium lantanae</name>
    <dbReference type="NCBI Taxonomy" id="1497396"/>
    <lineage>
        <taxon>Bacteria</taxon>
        <taxon>Bacillati</taxon>
        <taxon>Actinomycetota</taxon>
        <taxon>Actinomycetes</taxon>
        <taxon>Pseudonocardiales</taxon>
        <taxon>Pseudonocardiaceae</taxon>
        <taxon>Kibdelosporangium</taxon>
    </lineage>
</organism>
<feature type="compositionally biased region" description="Basic and acidic residues" evidence="1">
    <location>
        <begin position="253"/>
        <end position="267"/>
    </location>
</feature>
<dbReference type="EMBL" id="JBHTIS010000104">
    <property type="protein sequence ID" value="MFD1044689.1"/>
    <property type="molecule type" value="Genomic_DNA"/>
</dbReference>
<sequence length="333" mass="38582">MFADQVVDFETSGFRFVDDPLDNQFSDDSPTLRLRHVQRRRERRDRKSATIRSQTQRAITTLFDIIEPSVTRTEDRRQRRQIPQRHLGHATGRVGHFFEQIRERQPGVFGQHVPDLAQRDRQPTTASQNARQRLRFRVHPVVREIAQQFDSAVPFERSDIDETSAHPVNGNRGFPTPTLPEQHFHHRFPVFSHGRERFVEQREHSPLVHQPAHRPWYLPGCRHPRLPKAQINHIGPLVAQGPLPSDTGHRAYQRPDQHGHARTEYPRSKYPQMGNANPACRAQPGDPRRRSTIPIDSQPIKQRSGPSANKRVKVRTSTMITSCFPLTTVRAHR</sequence>
<comment type="caution">
    <text evidence="2">The sequence shown here is derived from an EMBL/GenBank/DDBJ whole genome shotgun (WGS) entry which is preliminary data.</text>
</comment>
<reference evidence="3" key="1">
    <citation type="journal article" date="2019" name="Int. J. Syst. Evol. Microbiol.">
        <title>The Global Catalogue of Microorganisms (GCM) 10K type strain sequencing project: providing services to taxonomists for standard genome sequencing and annotation.</title>
        <authorList>
            <consortium name="The Broad Institute Genomics Platform"/>
            <consortium name="The Broad Institute Genome Sequencing Center for Infectious Disease"/>
            <person name="Wu L."/>
            <person name="Ma J."/>
        </authorList>
    </citation>
    <scope>NUCLEOTIDE SEQUENCE [LARGE SCALE GENOMIC DNA]</scope>
    <source>
        <strain evidence="3">JCM 31486</strain>
    </source>
</reference>